<gene>
    <name evidence="2" type="ORF">K1Y79_00935</name>
</gene>
<evidence type="ECO:0000259" key="1">
    <source>
        <dbReference type="Pfam" id="PF01872"/>
    </source>
</evidence>
<dbReference type="RefSeq" id="WP_220248118.1">
    <property type="nucleotide sequence ID" value="NZ_JAICCF010000001.1"/>
</dbReference>
<keyword evidence="3" id="KW-1185">Reference proteome</keyword>
<dbReference type="Pfam" id="PF01872">
    <property type="entry name" value="RibD_C"/>
    <property type="match status" value="1"/>
</dbReference>
<reference evidence="2 3" key="1">
    <citation type="submission" date="2021-08" db="EMBL/GenBank/DDBJ databases">
        <title>The genome sequence of Chitinophaga sp. B61.</title>
        <authorList>
            <person name="Zhang X."/>
        </authorList>
    </citation>
    <scope>NUCLEOTIDE SEQUENCE [LARGE SCALE GENOMIC DNA]</scope>
    <source>
        <strain evidence="2 3">B61</strain>
    </source>
</reference>
<dbReference type="SUPFAM" id="SSF53597">
    <property type="entry name" value="Dihydrofolate reductase-like"/>
    <property type="match status" value="1"/>
</dbReference>
<protein>
    <submittedName>
        <fullName evidence="2">Dihydrofolate reductase family protein</fullName>
    </submittedName>
</protein>
<evidence type="ECO:0000313" key="3">
    <source>
        <dbReference type="Proteomes" id="UP000812961"/>
    </source>
</evidence>
<feature type="domain" description="Bacterial bifunctional deaminase-reductase C-terminal" evidence="1">
    <location>
        <begin position="2"/>
        <end position="183"/>
    </location>
</feature>
<dbReference type="Gene3D" id="3.40.430.10">
    <property type="entry name" value="Dihydrofolate Reductase, subunit A"/>
    <property type="match status" value="1"/>
</dbReference>
<dbReference type="EMBL" id="JAICCF010000001">
    <property type="protein sequence ID" value="MBW8682883.1"/>
    <property type="molecule type" value="Genomic_DNA"/>
</dbReference>
<comment type="caution">
    <text evidence="2">The sequence shown here is derived from an EMBL/GenBank/DDBJ whole genome shotgun (WGS) entry which is preliminary data.</text>
</comment>
<proteinExistence type="predicted"/>
<evidence type="ECO:0000313" key="2">
    <source>
        <dbReference type="EMBL" id="MBW8682883.1"/>
    </source>
</evidence>
<dbReference type="InterPro" id="IPR024072">
    <property type="entry name" value="DHFR-like_dom_sf"/>
</dbReference>
<dbReference type="InterPro" id="IPR050765">
    <property type="entry name" value="Riboflavin_Biosynth_HTPR"/>
</dbReference>
<dbReference type="Proteomes" id="UP000812961">
    <property type="component" value="Unassembled WGS sequence"/>
</dbReference>
<organism evidence="2 3">
    <name type="scientific">Chitinophaga rhizophila</name>
    <dbReference type="NCBI Taxonomy" id="2866212"/>
    <lineage>
        <taxon>Bacteria</taxon>
        <taxon>Pseudomonadati</taxon>
        <taxon>Bacteroidota</taxon>
        <taxon>Chitinophagia</taxon>
        <taxon>Chitinophagales</taxon>
        <taxon>Chitinophagaceae</taxon>
        <taxon>Chitinophaga</taxon>
    </lineage>
</organism>
<dbReference type="InterPro" id="IPR002734">
    <property type="entry name" value="RibDG_C"/>
</dbReference>
<accession>A0ABS7G5F3</accession>
<dbReference type="PANTHER" id="PTHR38011">
    <property type="entry name" value="DIHYDROFOLATE REDUCTASE FAMILY PROTEIN (AFU_ORTHOLOGUE AFUA_8G06820)"/>
    <property type="match status" value="1"/>
</dbReference>
<sequence>MRKIIVTMFLSMDGVLQAPGGTEEDTSGQFKWGGWIYPYADDSIDKKLGDIMSQPFDLLLGRRTYEIFAAHWPYQQDDIGNLFNRIEKYVVSSGSLELTWDHSTHITGDVVAELEKLRAQDGPNLLVHGSSRLVQSLLAHQLVDELHTWIYPLTIGQGKRLFQEGTQPQQWKVVDTIVSPQGVMVISYVPAGAIQTGTLGAGYVSDAELARRKKHAND</sequence>
<name>A0ABS7G5F3_9BACT</name>
<dbReference type="PANTHER" id="PTHR38011:SF2">
    <property type="entry name" value="BIFUNCTIONAL DEAMINASE-REDUCTASE DOMAIN PROTEIN"/>
    <property type="match status" value="1"/>
</dbReference>